<dbReference type="Gene3D" id="1.10.260.40">
    <property type="entry name" value="lambda repressor-like DNA-binding domains"/>
    <property type="match status" value="1"/>
</dbReference>
<dbReference type="CDD" id="cd06283">
    <property type="entry name" value="PBP1_RegR_EndR_KdgR-like"/>
    <property type="match status" value="1"/>
</dbReference>
<dbReference type="PRINTS" id="PR00036">
    <property type="entry name" value="HTHLACI"/>
</dbReference>
<dbReference type="Proteomes" id="UP000265955">
    <property type="component" value="Unassembled WGS sequence"/>
</dbReference>
<feature type="domain" description="HTH lacI-type" evidence="6">
    <location>
        <begin position="19"/>
        <end position="74"/>
    </location>
</feature>
<evidence type="ECO:0000256" key="2">
    <source>
        <dbReference type="ARBA" id="ARBA00023125"/>
    </source>
</evidence>
<name>A0A3A3FG87_9BURK</name>
<keyword evidence="5" id="KW-0812">Transmembrane</keyword>
<evidence type="ECO:0000256" key="3">
    <source>
        <dbReference type="ARBA" id="ARBA00023163"/>
    </source>
</evidence>
<keyword evidence="3" id="KW-0804">Transcription</keyword>
<keyword evidence="5" id="KW-0472">Membrane</keyword>
<protein>
    <submittedName>
        <fullName evidence="7">LacI family DNA-binding transcriptional regulator</fullName>
    </submittedName>
</protein>
<dbReference type="PROSITE" id="PS00356">
    <property type="entry name" value="HTH_LACI_1"/>
    <property type="match status" value="1"/>
</dbReference>
<gene>
    <name evidence="7" type="ORF">D3871_26570</name>
</gene>
<dbReference type="SUPFAM" id="SSF53822">
    <property type="entry name" value="Periplasmic binding protein-like I"/>
    <property type="match status" value="1"/>
</dbReference>
<keyword evidence="1" id="KW-0805">Transcription regulation</keyword>
<accession>A0A3A3FG87</accession>
<dbReference type="InterPro" id="IPR028082">
    <property type="entry name" value="Peripla_BP_I"/>
</dbReference>
<dbReference type="EMBL" id="QYUO01000003">
    <property type="protein sequence ID" value="RJF92200.1"/>
    <property type="molecule type" value="Genomic_DNA"/>
</dbReference>
<keyword evidence="5" id="KW-1133">Transmembrane helix</keyword>
<feature type="transmembrane region" description="Helical" evidence="5">
    <location>
        <begin position="259"/>
        <end position="280"/>
    </location>
</feature>
<reference evidence="8" key="1">
    <citation type="submission" date="2018-09" db="EMBL/GenBank/DDBJ databases">
        <authorList>
            <person name="Zhu H."/>
        </authorList>
    </citation>
    <scope>NUCLEOTIDE SEQUENCE [LARGE SCALE GENOMIC DNA]</scope>
    <source>
        <strain evidence="8">K1R23-30</strain>
    </source>
</reference>
<dbReference type="InterPro" id="IPR046335">
    <property type="entry name" value="LacI/GalR-like_sensor"/>
</dbReference>
<dbReference type="CDD" id="cd01392">
    <property type="entry name" value="HTH_LacI"/>
    <property type="match status" value="1"/>
</dbReference>
<dbReference type="GO" id="GO:0003700">
    <property type="term" value="F:DNA-binding transcription factor activity"/>
    <property type="evidence" value="ECO:0007669"/>
    <property type="project" value="TreeGrafter"/>
</dbReference>
<keyword evidence="2 7" id="KW-0238">DNA-binding</keyword>
<dbReference type="AlphaFoldDB" id="A0A3A3FG87"/>
<dbReference type="PANTHER" id="PTHR30146">
    <property type="entry name" value="LACI-RELATED TRANSCRIPTIONAL REPRESSOR"/>
    <property type="match status" value="1"/>
</dbReference>
<dbReference type="InterPro" id="IPR000843">
    <property type="entry name" value="HTH_LacI"/>
</dbReference>
<dbReference type="SUPFAM" id="SSF47413">
    <property type="entry name" value="lambda repressor-like DNA-binding domains"/>
    <property type="match status" value="1"/>
</dbReference>
<dbReference type="PROSITE" id="PS50932">
    <property type="entry name" value="HTH_LACI_2"/>
    <property type="match status" value="1"/>
</dbReference>
<evidence type="ECO:0000313" key="8">
    <source>
        <dbReference type="Proteomes" id="UP000265955"/>
    </source>
</evidence>
<dbReference type="InterPro" id="IPR010982">
    <property type="entry name" value="Lambda_DNA-bd_dom_sf"/>
</dbReference>
<sequence length="352" mass="38075">MRSKTTSRVTTPPGPTPKTTIADVAKEAGVSKATVSRFLNHRDTLLSDDIAARVEAAIAMLRYTPSPMAQSLKRGRSGLIGLVVADVTNPYSVAVLRGVELACREAGYLVIIFNLGNDRAREQEAIAALTSYQVEGFILNTSGYGSMKSRQTNHYGKPAVLVDRRHANMHEDFVSLDNAYAMTIAIDHLIDAGYRDFLFVTQPLANVSSRLERESAFQDGMKRHASTVRGTTFEIMEDDAKALDRAIQKLRKRSGARTAIITGNAVMTLVVASAFARLGLRYGLDAGLVGFDDAEWAPLIGTGITTVAQPTEEIGRTAARCLIERIAGSNIAPRQMLLPGRLILRGSSQPAA</sequence>
<dbReference type="Pfam" id="PF13377">
    <property type="entry name" value="Peripla_BP_3"/>
    <property type="match status" value="1"/>
</dbReference>
<keyword evidence="8" id="KW-1185">Reference proteome</keyword>
<proteinExistence type="predicted"/>
<evidence type="ECO:0000259" key="6">
    <source>
        <dbReference type="PROSITE" id="PS50932"/>
    </source>
</evidence>
<dbReference type="PANTHER" id="PTHR30146:SF145">
    <property type="entry name" value="RIBOSE OPERON REPRESSOR"/>
    <property type="match status" value="1"/>
</dbReference>
<dbReference type="OrthoDB" id="5672046at2"/>
<comment type="caution">
    <text evidence="7">The sequence shown here is derived from an EMBL/GenBank/DDBJ whole genome shotgun (WGS) entry which is preliminary data.</text>
</comment>
<dbReference type="RefSeq" id="WP_119772086.1">
    <property type="nucleotide sequence ID" value="NZ_QYUO01000003.1"/>
</dbReference>
<feature type="region of interest" description="Disordered" evidence="4">
    <location>
        <begin position="1"/>
        <end position="20"/>
    </location>
</feature>
<dbReference type="SMART" id="SM00354">
    <property type="entry name" value="HTH_LACI"/>
    <property type="match status" value="1"/>
</dbReference>
<organism evidence="7 8">
    <name type="scientific">Noviherbaspirillum saxi</name>
    <dbReference type="NCBI Taxonomy" id="2320863"/>
    <lineage>
        <taxon>Bacteria</taxon>
        <taxon>Pseudomonadati</taxon>
        <taxon>Pseudomonadota</taxon>
        <taxon>Betaproteobacteria</taxon>
        <taxon>Burkholderiales</taxon>
        <taxon>Oxalobacteraceae</taxon>
        <taxon>Noviherbaspirillum</taxon>
    </lineage>
</organism>
<evidence type="ECO:0000256" key="4">
    <source>
        <dbReference type="SAM" id="MobiDB-lite"/>
    </source>
</evidence>
<dbReference type="Gene3D" id="3.40.50.2300">
    <property type="match status" value="2"/>
</dbReference>
<evidence type="ECO:0000256" key="5">
    <source>
        <dbReference type="SAM" id="Phobius"/>
    </source>
</evidence>
<evidence type="ECO:0000313" key="7">
    <source>
        <dbReference type="EMBL" id="RJF92200.1"/>
    </source>
</evidence>
<dbReference type="Pfam" id="PF00356">
    <property type="entry name" value="LacI"/>
    <property type="match status" value="1"/>
</dbReference>
<evidence type="ECO:0000256" key="1">
    <source>
        <dbReference type="ARBA" id="ARBA00023015"/>
    </source>
</evidence>
<dbReference type="GO" id="GO:0000976">
    <property type="term" value="F:transcription cis-regulatory region binding"/>
    <property type="evidence" value="ECO:0007669"/>
    <property type="project" value="TreeGrafter"/>
</dbReference>